<keyword evidence="2" id="KW-1185">Reference proteome</keyword>
<reference evidence="1" key="1">
    <citation type="journal article" date="2020" name="Stud. Mycol.">
        <title>101 Dothideomycetes genomes: a test case for predicting lifestyles and emergence of pathogens.</title>
        <authorList>
            <person name="Haridas S."/>
            <person name="Albert R."/>
            <person name="Binder M."/>
            <person name="Bloem J."/>
            <person name="Labutti K."/>
            <person name="Salamov A."/>
            <person name="Andreopoulos B."/>
            <person name="Baker S."/>
            <person name="Barry K."/>
            <person name="Bills G."/>
            <person name="Bluhm B."/>
            <person name="Cannon C."/>
            <person name="Castanera R."/>
            <person name="Culley D."/>
            <person name="Daum C."/>
            <person name="Ezra D."/>
            <person name="Gonzalez J."/>
            <person name="Henrissat B."/>
            <person name="Kuo A."/>
            <person name="Liang C."/>
            <person name="Lipzen A."/>
            <person name="Lutzoni F."/>
            <person name="Magnuson J."/>
            <person name="Mondo S."/>
            <person name="Nolan M."/>
            <person name="Ohm R."/>
            <person name="Pangilinan J."/>
            <person name="Park H.-J."/>
            <person name="Ramirez L."/>
            <person name="Alfaro M."/>
            <person name="Sun H."/>
            <person name="Tritt A."/>
            <person name="Yoshinaga Y."/>
            <person name="Zwiers L.-H."/>
            <person name="Turgeon B."/>
            <person name="Goodwin S."/>
            <person name="Spatafora J."/>
            <person name="Crous P."/>
            <person name="Grigoriev I."/>
        </authorList>
    </citation>
    <scope>NUCLEOTIDE SEQUENCE</scope>
    <source>
        <strain evidence="1">CBS 690.94</strain>
    </source>
</reference>
<dbReference type="Proteomes" id="UP000799764">
    <property type="component" value="Unassembled WGS sequence"/>
</dbReference>
<accession>A0A9P4P9A7</accession>
<proteinExistence type="predicted"/>
<evidence type="ECO:0000313" key="1">
    <source>
        <dbReference type="EMBL" id="KAF2440770.1"/>
    </source>
</evidence>
<name>A0A9P4P9A7_9PLEO</name>
<organism evidence="1 2">
    <name type="scientific">Karstenula rhodostoma CBS 690.94</name>
    <dbReference type="NCBI Taxonomy" id="1392251"/>
    <lineage>
        <taxon>Eukaryota</taxon>
        <taxon>Fungi</taxon>
        <taxon>Dikarya</taxon>
        <taxon>Ascomycota</taxon>
        <taxon>Pezizomycotina</taxon>
        <taxon>Dothideomycetes</taxon>
        <taxon>Pleosporomycetidae</taxon>
        <taxon>Pleosporales</taxon>
        <taxon>Massarineae</taxon>
        <taxon>Didymosphaeriaceae</taxon>
        <taxon>Karstenula</taxon>
    </lineage>
</organism>
<protein>
    <submittedName>
        <fullName evidence="1">Uncharacterized protein</fullName>
    </submittedName>
</protein>
<comment type="caution">
    <text evidence="1">The sequence shown here is derived from an EMBL/GenBank/DDBJ whole genome shotgun (WGS) entry which is preliminary data.</text>
</comment>
<evidence type="ECO:0000313" key="2">
    <source>
        <dbReference type="Proteomes" id="UP000799764"/>
    </source>
</evidence>
<gene>
    <name evidence="1" type="ORF">P171DRAFT_489463</name>
</gene>
<dbReference type="AlphaFoldDB" id="A0A9P4P9A7"/>
<sequence length="175" mass="20123">MTDITKTTEYVRKFAYSIRFTDGLPDVAFKPLALDAYTLSTYHAEQVLDEGANINAAVVIIDRIALQLEPLEWKGLADITPKHIPAVKEWSRQIHDFAQRDAVWVMDFEHFISLSGYAAVPLQGSVRNLTTGKQHTFNIGYNISRGEMMRKYDEADYGPDIWARWKCERILIRQD</sequence>
<dbReference type="EMBL" id="MU001507">
    <property type="protein sequence ID" value="KAF2440770.1"/>
    <property type="molecule type" value="Genomic_DNA"/>
</dbReference>